<proteinExistence type="predicted"/>
<evidence type="ECO:0000313" key="2">
    <source>
        <dbReference type="Proteomes" id="UP000184731"/>
    </source>
</evidence>
<protein>
    <recommendedName>
        <fullName evidence="3">Flagellar protein FlgN</fullName>
    </recommendedName>
</protein>
<dbReference type="EMBL" id="CP017834">
    <property type="protein sequence ID" value="APJ04366.1"/>
    <property type="molecule type" value="Genomic_DNA"/>
</dbReference>
<dbReference type="Gene3D" id="1.20.58.300">
    <property type="entry name" value="FlgN-like"/>
    <property type="match status" value="1"/>
</dbReference>
<keyword evidence="2" id="KW-1185">Reference proteome</keyword>
<dbReference type="KEGG" id="saqi:AXG55_10795"/>
<dbReference type="STRING" id="1915309.AXG55_10795"/>
<name>A0A1L4D2E3_9BACT</name>
<sequence length="192" mass="22229">MDELLNLIIQFNEILKKQIASYVEFIPILDEEETAIANYDLIALERIVIVKDQHSRIAQSIEERRIQILKKICYMIAFDPRGQNLSLNLFKFTFSTYLKNIKTLINEEMFAKLLEQECAFNSTASEFEKTFEFVYPRIYRNQVILKKLSKNVSMSISLFQSEAEAGMNYDSLGKAQSLTNKNTGISSMRVKA</sequence>
<evidence type="ECO:0000313" key="1">
    <source>
        <dbReference type="EMBL" id="APJ04366.1"/>
    </source>
</evidence>
<dbReference type="GO" id="GO:0044780">
    <property type="term" value="P:bacterial-type flagellum assembly"/>
    <property type="evidence" value="ECO:0007669"/>
    <property type="project" value="InterPro"/>
</dbReference>
<dbReference type="SUPFAM" id="SSF140566">
    <property type="entry name" value="FlgN-like"/>
    <property type="match status" value="1"/>
</dbReference>
<reference evidence="1 2" key="1">
    <citation type="submission" date="2016-10" db="EMBL/GenBank/DDBJ databases">
        <title>Silvanigrella aquatica sp. nov., isolated from a freshwater lake located in the Black Forest, Germany, description of Silvanigrellaceae fam. nov., Silvanigrellales ord. nov., reclassification of the order Bdellovibrionales in the class Oligoflexia, reclassification of the families Bacteriovoracaceae and Halobacteriovoraceae in the new order Bacteriovoracales ord. nov., and reclassification of the family Pseudobacteriovoracaceae in the order Oligoflexiales.</title>
        <authorList>
            <person name="Hahn M.W."/>
            <person name="Schmidt J."/>
            <person name="Koll U."/>
            <person name="Rohde M."/>
            <person name="Verbag S."/>
            <person name="Pitt A."/>
            <person name="Nakai R."/>
            <person name="Naganuma T."/>
            <person name="Lang E."/>
        </authorList>
    </citation>
    <scope>NUCLEOTIDE SEQUENCE [LARGE SCALE GENOMIC DNA]</scope>
    <source>
        <strain evidence="1 2">MWH-Nonnen-W8red</strain>
    </source>
</reference>
<dbReference type="OrthoDB" id="5293130at2"/>
<organism evidence="1 2">
    <name type="scientific">Silvanigrella aquatica</name>
    <dbReference type="NCBI Taxonomy" id="1915309"/>
    <lineage>
        <taxon>Bacteria</taxon>
        <taxon>Pseudomonadati</taxon>
        <taxon>Bdellovibrionota</taxon>
        <taxon>Oligoflexia</taxon>
        <taxon>Silvanigrellales</taxon>
        <taxon>Silvanigrellaceae</taxon>
        <taxon>Silvanigrella</taxon>
    </lineage>
</organism>
<accession>A0A1L4D2E3</accession>
<dbReference type="RefSeq" id="WP_148698122.1">
    <property type="nucleotide sequence ID" value="NZ_CP017834.1"/>
</dbReference>
<gene>
    <name evidence="1" type="ORF">AXG55_10795</name>
</gene>
<evidence type="ECO:0008006" key="3">
    <source>
        <dbReference type="Google" id="ProtNLM"/>
    </source>
</evidence>
<dbReference type="Proteomes" id="UP000184731">
    <property type="component" value="Chromosome"/>
</dbReference>
<dbReference type="AlphaFoldDB" id="A0A1L4D2E3"/>
<dbReference type="InterPro" id="IPR036679">
    <property type="entry name" value="FlgN-like_sf"/>
</dbReference>